<dbReference type="AlphaFoldDB" id="A0A9Q6Z4T6"/>
<keyword evidence="1" id="KW-0472">Membrane</keyword>
<evidence type="ECO:0008006" key="5">
    <source>
        <dbReference type="Google" id="ProtNLM"/>
    </source>
</evidence>
<evidence type="ECO:0000256" key="2">
    <source>
        <dbReference type="SAM" id="SignalP"/>
    </source>
</evidence>
<keyword evidence="2" id="KW-0732">Signal</keyword>
<feature type="signal peptide" evidence="2">
    <location>
        <begin position="1"/>
        <end position="25"/>
    </location>
</feature>
<evidence type="ECO:0000256" key="1">
    <source>
        <dbReference type="SAM" id="Phobius"/>
    </source>
</evidence>
<reference evidence="3 4" key="1">
    <citation type="submission" date="2021-01" db="EMBL/GenBank/DDBJ databases">
        <title>FDA dAtabase for Regulatory Grade micrObial Sequences (FDA-ARGOS): Supporting development and validation of Infectious Disease Dx tests.</title>
        <authorList>
            <person name="Sproer C."/>
            <person name="Gronow S."/>
            <person name="Severitt S."/>
            <person name="Schroder I."/>
            <person name="Tallon L."/>
            <person name="Sadzewicz L."/>
            <person name="Zhao X."/>
            <person name="Boylan J."/>
            <person name="Ott S."/>
            <person name="Bowen H."/>
            <person name="Vavikolanu K."/>
            <person name="Mehta A."/>
            <person name="Aluvathingal J."/>
            <person name="Nadendla S."/>
            <person name="Lowell S."/>
            <person name="Myers T."/>
            <person name="Yan Y."/>
            <person name="Sichtig H."/>
        </authorList>
    </citation>
    <scope>NUCLEOTIDE SEQUENCE [LARGE SCALE GENOMIC DNA]</scope>
    <source>
        <strain evidence="3 4">FDAARGOS_1131</strain>
    </source>
</reference>
<gene>
    <name evidence="3" type="ORF">I6I88_14045</name>
</gene>
<evidence type="ECO:0000313" key="3">
    <source>
        <dbReference type="EMBL" id="QQU02049.1"/>
    </source>
</evidence>
<dbReference type="OrthoDB" id="1452308at2"/>
<accession>A0A9Q6Z4T6</accession>
<name>A0A9Q6Z4T6_MYROD</name>
<evidence type="ECO:0000313" key="4">
    <source>
        <dbReference type="Proteomes" id="UP000596202"/>
    </source>
</evidence>
<feature type="transmembrane region" description="Helical" evidence="1">
    <location>
        <begin position="79"/>
        <end position="98"/>
    </location>
</feature>
<dbReference type="Proteomes" id="UP000596202">
    <property type="component" value="Chromosome"/>
</dbReference>
<feature type="chain" id="PRO_5040152332" description="Lipoprotein" evidence="2">
    <location>
        <begin position="26"/>
        <end position="131"/>
    </location>
</feature>
<keyword evidence="1" id="KW-0812">Transmembrane</keyword>
<proteinExistence type="predicted"/>
<protein>
    <recommendedName>
        <fullName evidence="5">Lipoprotein</fullName>
    </recommendedName>
</protein>
<keyword evidence="1" id="KW-1133">Transmembrane helix</keyword>
<sequence length="131" mass="14741">MLQKMQKAFALACAVWLIFSTCSMQTSLNHLLGDTTTPIEQTTKTNKSKKYTTVTERSCGQSLSIDDHSQVLQKAGWDLTNPFIALVVSTFLIFFFGIRIKGESNTNPAYQDTSQLQGKLPLFIEFQNLRI</sequence>
<organism evidence="3 4">
    <name type="scientific">Myroides odoratus</name>
    <name type="common">Flavobacterium odoratum</name>
    <dbReference type="NCBI Taxonomy" id="256"/>
    <lineage>
        <taxon>Bacteria</taxon>
        <taxon>Pseudomonadati</taxon>
        <taxon>Bacteroidota</taxon>
        <taxon>Flavobacteriia</taxon>
        <taxon>Flavobacteriales</taxon>
        <taxon>Flavobacteriaceae</taxon>
        <taxon>Myroides</taxon>
    </lineage>
</organism>
<dbReference type="EMBL" id="CP068108">
    <property type="protein sequence ID" value="QQU02049.1"/>
    <property type="molecule type" value="Genomic_DNA"/>
</dbReference>